<evidence type="ECO:0000313" key="3">
    <source>
        <dbReference type="Proteomes" id="UP000321534"/>
    </source>
</evidence>
<dbReference type="EMBL" id="BJYX01000017">
    <property type="protein sequence ID" value="GEO31254.1"/>
    <property type="molecule type" value="Genomic_DNA"/>
</dbReference>
<keyword evidence="3" id="KW-1185">Reference proteome</keyword>
<keyword evidence="1" id="KW-0472">Membrane</keyword>
<name>A0A512D464_9MICO</name>
<gene>
    <name evidence="2" type="ORF">TAE01_30640</name>
</gene>
<reference evidence="2 3" key="1">
    <citation type="submission" date="2019-07" db="EMBL/GenBank/DDBJ databases">
        <title>Whole genome shotgun sequence of Terrabacter aerolatus NBRC 106305.</title>
        <authorList>
            <person name="Hosoyama A."/>
            <person name="Uohara A."/>
            <person name="Ohji S."/>
            <person name="Ichikawa N."/>
        </authorList>
    </citation>
    <scope>NUCLEOTIDE SEQUENCE [LARGE SCALE GENOMIC DNA]</scope>
    <source>
        <strain evidence="2 3">NBRC 106305</strain>
    </source>
</reference>
<keyword evidence="1" id="KW-1133">Transmembrane helix</keyword>
<evidence type="ECO:0000256" key="1">
    <source>
        <dbReference type="SAM" id="Phobius"/>
    </source>
</evidence>
<feature type="transmembrane region" description="Helical" evidence="1">
    <location>
        <begin position="132"/>
        <end position="157"/>
    </location>
</feature>
<sequence>MSTELASGSLLAASLVALVAGFVSFASPCVLPLVPGFLGYVTGLSDVSLEKRSRGRLVLGALLFVLGFTVVFLVAAAAVSAVGLAFREHQSLLLRLGGAVVLVMGLLFLGVGRSYAVPVSWRPRAGLAGAPLLGAAFAVGWSPCMGPTLGAIQAMAAPISAQSGSIGRGLALAGIYSIGLGLPFIVMAALWERAGTASDWLRRHRRALQNVGGLLLVVVGLLMLTGVWEDVIVWLQVRLVNGFQVAI</sequence>
<dbReference type="InterPro" id="IPR051790">
    <property type="entry name" value="Cytochrome_c-biogenesis_DsbD"/>
</dbReference>
<dbReference type="PANTHER" id="PTHR31272">
    <property type="entry name" value="CYTOCHROME C-TYPE BIOGENESIS PROTEIN HI_1454-RELATED"/>
    <property type="match status" value="1"/>
</dbReference>
<dbReference type="PANTHER" id="PTHR31272:SF4">
    <property type="entry name" value="CYTOCHROME C-TYPE BIOGENESIS PROTEIN HI_1454-RELATED"/>
    <property type="match status" value="1"/>
</dbReference>
<protein>
    <submittedName>
        <fullName evidence="2">Cytochrome C biogenesis protein CcdA</fullName>
    </submittedName>
</protein>
<evidence type="ECO:0000313" key="2">
    <source>
        <dbReference type="EMBL" id="GEO31254.1"/>
    </source>
</evidence>
<organism evidence="2 3">
    <name type="scientific">Terrabacter aerolatus</name>
    <dbReference type="NCBI Taxonomy" id="422442"/>
    <lineage>
        <taxon>Bacteria</taxon>
        <taxon>Bacillati</taxon>
        <taxon>Actinomycetota</taxon>
        <taxon>Actinomycetes</taxon>
        <taxon>Micrococcales</taxon>
        <taxon>Intrasporangiaceae</taxon>
        <taxon>Terrabacter</taxon>
    </lineage>
</organism>
<feature type="transmembrane region" description="Helical" evidence="1">
    <location>
        <begin position="211"/>
        <end position="228"/>
    </location>
</feature>
<keyword evidence="1" id="KW-0812">Transmembrane</keyword>
<comment type="caution">
    <text evidence="2">The sequence shown here is derived from an EMBL/GenBank/DDBJ whole genome shotgun (WGS) entry which is preliminary data.</text>
</comment>
<feature type="transmembrane region" description="Helical" evidence="1">
    <location>
        <begin position="57"/>
        <end position="85"/>
    </location>
</feature>
<dbReference type="RefSeq" id="WP_147067659.1">
    <property type="nucleotide sequence ID" value="NZ_BAAARO010000007.1"/>
</dbReference>
<dbReference type="OrthoDB" id="9803065at2"/>
<proteinExistence type="predicted"/>
<dbReference type="Proteomes" id="UP000321534">
    <property type="component" value="Unassembled WGS sequence"/>
</dbReference>
<feature type="transmembrane region" description="Helical" evidence="1">
    <location>
        <begin position="169"/>
        <end position="191"/>
    </location>
</feature>
<dbReference type="AlphaFoldDB" id="A0A512D464"/>
<accession>A0A512D464</accession>
<feature type="transmembrane region" description="Helical" evidence="1">
    <location>
        <begin position="92"/>
        <end position="112"/>
    </location>
</feature>